<comment type="caution">
    <text evidence="6">The sequence shown here is derived from an EMBL/GenBank/DDBJ whole genome shotgun (WGS) entry which is preliminary data.</text>
</comment>
<dbReference type="InterPro" id="IPR009003">
    <property type="entry name" value="Peptidase_S1_PA"/>
</dbReference>
<evidence type="ECO:0000313" key="6">
    <source>
        <dbReference type="EMBL" id="MBW8485544.1"/>
    </source>
</evidence>
<dbReference type="CDD" id="cd21112">
    <property type="entry name" value="alphaLP-like"/>
    <property type="match status" value="1"/>
</dbReference>
<keyword evidence="7" id="KW-1185">Reference proteome</keyword>
<dbReference type="Gene3D" id="2.40.10.10">
    <property type="entry name" value="Trypsin-like serine proteases"/>
    <property type="match status" value="2"/>
</dbReference>
<evidence type="ECO:0000256" key="2">
    <source>
        <dbReference type="ARBA" id="ARBA00022670"/>
    </source>
</evidence>
<protein>
    <submittedName>
        <fullName evidence="6">S1 family peptidase</fullName>
    </submittedName>
</protein>
<comment type="similarity">
    <text evidence="1">Belongs to the peptidase S1 family.</text>
</comment>
<keyword evidence="5" id="KW-1015">Disulfide bond</keyword>
<evidence type="ECO:0000256" key="5">
    <source>
        <dbReference type="ARBA" id="ARBA00023157"/>
    </source>
</evidence>
<gene>
    <name evidence="6" type="ORF">K1Y72_24400</name>
</gene>
<proteinExistence type="inferred from homology"/>
<evidence type="ECO:0000256" key="1">
    <source>
        <dbReference type="ARBA" id="ARBA00007664"/>
    </source>
</evidence>
<keyword evidence="3" id="KW-0378">Hydrolase</keyword>
<evidence type="ECO:0000313" key="7">
    <source>
        <dbReference type="Proteomes" id="UP000774570"/>
    </source>
</evidence>
<sequence>MTAELQNAYPQEYSGAAIVGEGARAWIGFKGPIRARAVELARTLPVPVELIGGKGFSEKELNDAAIDTFDRVADRPDVATAESGYDITSGTVEVSAVPRDRLSSAGKRRLPASLRPARTLAAGAVGVRVELVDEIGATPETSMNGGGFLNGTILCTAGFTVRKGKVRGIATAHHCSVKNSSFDFFNHNHKGHFTTVWLRGRHGGRYGDMSWYTSGSYKAVPYFYYAPNKRRQVKRYLFPSVGQKICNYGRTTSAKCDTVYKNGRCVKYAGLPKYCNLTATTHDRTRPGDSGGPWYWGNDAYGLHSGSMTISKHNRSLFTPVGEMYSAMGVSVYLS</sequence>
<dbReference type="SUPFAM" id="SSF50494">
    <property type="entry name" value="Trypsin-like serine proteases"/>
    <property type="match status" value="1"/>
</dbReference>
<dbReference type="EMBL" id="JAIBOA010000016">
    <property type="protein sequence ID" value="MBW8485544.1"/>
    <property type="molecule type" value="Genomic_DNA"/>
</dbReference>
<dbReference type="RefSeq" id="WP_220168775.1">
    <property type="nucleotide sequence ID" value="NZ_JAIBOA010000016.1"/>
</dbReference>
<organism evidence="6 7">
    <name type="scientific">Actinomadura parmotrematis</name>
    <dbReference type="NCBI Taxonomy" id="2864039"/>
    <lineage>
        <taxon>Bacteria</taxon>
        <taxon>Bacillati</taxon>
        <taxon>Actinomycetota</taxon>
        <taxon>Actinomycetes</taxon>
        <taxon>Streptosporangiales</taxon>
        <taxon>Thermomonosporaceae</taxon>
        <taxon>Actinomadura</taxon>
    </lineage>
</organism>
<keyword evidence="4" id="KW-0720">Serine protease</keyword>
<dbReference type="PRINTS" id="PR00861">
    <property type="entry name" value="ALYTICPTASE"/>
</dbReference>
<name>A0ABS7G100_9ACTN</name>
<dbReference type="Proteomes" id="UP000774570">
    <property type="component" value="Unassembled WGS sequence"/>
</dbReference>
<keyword evidence="2" id="KW-0645">Protease</keyword>
<reference evidence="6 7" key="1">
    <citation type="submission" date="2021-07" db="EMBL/GenBank/DDBJ databases">
        <title>Actinomadura sp. PM05-2 isolated from lichen.</title>
        <authorList>
            <person name="Somphong A."/>
            <person name="Phongsopitanun W."/>
            <person name="Tanasupawat S."/>
            <person name="Peongsungnone V."/>
        </authorList>
    </citation>
    <scope>NUCLEOTIDE SEQUENCE [LARGE SCALE GENOMIC DNA]</scope>
    <source>
        <strain evidence="6 7">PM05-2</strain>
    </source>
</reference>
<evidence type="ECO:0000256" key="3">
    <source>
        <dbReference type="ARBA" id="ARBA00022801"/>
    </source>
</evidence>
<dbReference type="InterPro" id="IPR001316">
    <property type="entry name" value="Pept_S1A_streptogrisin"/>
</dbReference>
<evidence type="ECO:0000256" key="4">
    <source>
        <dbReference type="ARBA" id="ARBA00022825"/>
    </source>
</evidence>
<dbReference type="InterPro" id="IPR043504">
    <property type="entry name" value="Peptidase_S1_PA_chymotrypsin"/>
</dbReference>
<accession>A0ABS7G100</accession>